<dbReference type="EMBL" id="CP031150">
    <property type="protein sequence ID" value="AXG07169.1"/>
    <property type="molecule type" value="Genomic_DNA"/>
</dbReference>
<evidence type="ECO:0000313" key="3">
    <source>
        <dbReference type="Proteomes" id="UP000252985"/>
    </source>
</evidence>
<dbReference type="Proteomes" id="UP000252985">
    <property type="component" value="Chromosome"/>
</dbReference>
<dbReference type="OrthoDB" id="198445at2157"/>
<proteinExistence type="predicted"/>
<dbReference type="KEGG" id="haq:DU484_12010"/>
<dbReference type="RefSeq" id="WP_114586301.1">
    <property type="nucleotide sequence ID" value="NZ_CP031148.1"/>
</dbReference>
<evidence type="ECO:0000313" key="2">
    <source>
        <dbReference type="EMBL" id="AXG10506.1"/>
    </source>
</evidence>
<dbReference type="Proteomes" id="UP000253273">
    <property type="component" value="Chromosome"/>
</dbReference>
<dbReference type="KEGG" id="haj:DU500_12450"/>
<reference evidence="2 3" key="1">
    <citation type="submission" date="2018-07" db="EMBL/GenBank/DDBJ databases">
        <title>Genome sequences of Haloplanus sp. CBA1112.</title>
        <authorList>
            <person name="Kim Y.B."/>
            <person name="Roh S.W."/>
        </authorList>
    </citation>
    <scope>NUCLEOTIDE SEQUENCE [LARGE SCALE GENOMIC DNA]</scope>
    <source>
        <strain evidence="2 3">CBA1112</strain>
    </source>
</reference>
<evidence type="ECO:0000313" key="1">
    <source>
        <dbReference type="EMBL" id="AXG07169.1"/>
    </source>
</evidence>
<accession>A0A345E4P7</accession>
<evidence type="ECO:0000313" key="4">
    <source>
        <dbReference type="Proteomes" id="UP000253273"/>
    </source>
</evidence>
<name>A0A345E4P7_9EURY</name>
<keyword evidence="4" id="KW-1185">Reference proteome</keyword>
<dbReference type="GeneID" id="37287714"/>
<dbReference type="Pfam" id="PF26425">
    <property type="entry name" value="PIN_halo"/>
    <property type="match status" value="1"/>
</dbReference>
<dbReference type="AlphaFoldDB" id="A0A345E4P7"/>
<protein>
    <recommendedName>
        <fullName evidence="5">PIN domain-containing protein</fullName>
    </recommendedName>
</protein>
<reference evidence="1 4" key="2">
    <citation type="submission" date="2018-07" db="EMBL/GenBank/DDBJ databases">
        <title>Genome sequences of Haloplanus sp. CBA1113.</title>
        <authorList>
            <person name="Kim Y.B."/>
            <person name="Roh S.W."/>
        </authorList>
    </citation>
    <scope>NUCLEOTIDE SEQUENCE [LARGE SCALE GENOMIC DNA]</scope>
    <source>
        <strain evidence="1 4">CBA1113</strain>
    </source>
</reference>
<organism evidence="1 4">
    <name type="scientific">Haloplanus rubicundus</name>
    <dbReference type="NCBI Taxonomy" id="1547898"/>
    <lineage>
        <taxon>Archaea</taxon>
        <taxon>Methanobacteriati</taxon>
        <taxon>Methanobacteriota</taxon>
        <taxon>Stenosarchaea group</taxon>
        <taxon>Halobacteria</taxon>
        <taxon>Halobacteriales</taxon>
        <taxon>Haloferacaceae</taxon>
        <taxon>Haloplanus</taxon>
    </lineage>
</organism>
<evidence type="ECO:0008006" key="5">
    <source>
        <dbReference type="Google" id="ProtNLM"/>
    </source>
</evidence>
<accession>A0A345EE84</accession>
<dbReference type="InterPro" id="IPR058703">
    <property type="entry name" value="PIN-containing"/>
</dbReference>
<dbReference type="EMBL" id="CP031148">
    <property type="protein sequence ID" value="AXG10506.1"/>
    <property type="molecule type" value="Genomic_DNA"/>
</dbReference>
<gene>
    <name evidence="2" type="ORF">DU484_12010</name>
    <name evidence="1" type="ORF">DU500_12450</name>
</gene>
<sequence length="181" mass="19773">MERDGEVIFIDSSVLISCGRRDSAGFQALAREARQRDAIFRISPQVYAEVTGDTALDAYSPDRSPVDEAVQEGWMKVTESPAYSDSDVSTVMDRARSFISNSSDRPEDIVEKADTEIVGLALETLLDGAGDRVLVVTNDIPLGEAAESLLPNYGFDDEQITWLTGSELAAELAEDFVPEFD</sequence>